<keyword evidence="11" id="KW-0021">Allosteric enzyme</keyword>
<evidence type="ECO:0000259" key="12">
    <source>
        <dbReference type="Pfam" id="PF00696"/>
    </source>
</evidence>
<evidence type="ECO:0000313" key="13">
    <source>
        <dbReference type="EMBL" id="TMI90646.1"/>
    </source>
</evidence>
<feature type="region of interest" description="Involved in allosteric activation by GTP" evidence="11">
    <location>
        <begin position="24"/>
        <end position="29"/>
    </location>
</feature>
<feature type="binding site" evidence="11">
    <location>
        <position position="58"/>
    </location>
    <ligand>
        <name>UMP</name>
        <dbReference type="ChEBI" id="CHEBI:57865"/>
    </ligand>
</feature>
<keyword evidence="9 11" id="KW-0665">Pyrimidine biosynthesis</keyword>
<evidence type="ECO:0000256" key="6">
    <source>
        <dbReference type="ARBA" id="ARBA00022741"/>
    </source>
</evidence>
<evidence type="ECO:0000256" key="1">
    <source>
        <dbReference type="ARBA" id="ARBA00004496"/>
    </source>
</evidence>
<dbReference type="PANTHER" id="PTHR42833:SF4">
    <property type="entry name" value="URIDYLATE KINASE PUMPKIN, CHLOROPLASTIC"/>
    <property type="match status" value="1"/>
</dbReference>
<dbReference type="InterPro" id="IPR001048">
    <property type="entry name" value="Asp/Glu/Uridylate_kinase"/>
</dbReference>
<dbReference type="Pfam" id="PF00696">
    <property type="entry name" value="AA_kinase"/>
    <property type="match status" value="1"/>
</dbReference>
<dbReference type="AlphaFoldDB" id="A0A537K526"/>
<dbReference type="InterPro" id="IPR036393">
    <property type="entry name" value="AceGlu_kinase-like_sf"/>
</dbReference>
<comment type="similarity">
    <text evidence="3 11">Belongs to the UMP kinase family.</text>
</comment>
<dbReference type="CDD" id="cd04254">
    <property type="entry name" value="AAK_UMPK-PyrH-Ec"/>
    <property type="match status" value="1"/>
</dbReference>
<feature type="binding site" evidence="11">
    <location>
        <position position="177"/>
    </location>
    <ligand>
        <name>ATP</name>
        <dbReference type="ChEBI" id="CHEBI:30616"/>
    </ligand>
</feature>
<evidence type="ECO:0000256" key="9">
    <source>
        <dbReference type="ARBA" id="ARBA00022975"/>
    </source>
</evidence>
<dbReference type="GO" id="GO:0005737">
    <property type="term" value="C:cytoplasm"/>
    <property type="evidence" value="ECO:0007669"/>
    <property type="project" value="UniProtKB-SubCell"/>
</dbReference>
<protein>
    <recommendedName>
        <fullName evidence="11">Uridylate kinase</fullName>
        <shortName evidence="11">UK</shortName>
        <ecNumber evidence="11">2.7.4.22</ecNumber>
    </recommendedName>
    <alternativeName>
        <fullName evidence="11">Uridine monophosphate kinase</fullName>
        <shortName evidence="11">UMP kinase</shortName>
        <shortName evidence="11">UMPK</shortName>
    </alternativeName>
</protein>
<feature type="binding site" evidence="11">
    <location>
        <position position="59"/>
    </location>
    <ligand>
        <name>ATP</name>
        <dbReference type="ChEBI" id="CHEBI:30616"/>
    </ligand>
</feature>
<organism evidence="13 14">
    <name type="scientific">Candidatus Segetimicrobium genomatis</name>
    <dbReference type="NCBI Taxonomy" id="2569760"/>
    <lineage>
        <taxon>Bacteria</taxon>
        <taxon>Bacillati</taxon>
        <taxon>Candidatus Sysuimicrobiota</taxon>
        <taxon>Candidatus Sysuimicrobiia</taxon>
        <taxon>Candidatus Sysuimicrobiales</taxon>
        <taxon>Candidatus Segetimicrobiaceae</taxon>
        <taxon>Candidatus Segetimicrobium</taxon>
    </lineage>
</organism>
<evidence type="ECO:0000256" key="4">
    <source>
        <dbReference type="ARBA" id="ARBA00022490"/>
    </source>
</evidence>
<dbReference type="GO" id="GO:0033862">
    <property type="term" value="F:UMP kinase activity"/>
    <property type="evidence" value="ECO:0007669"/>
    <property type="project" value="UniProtKB-EC"/>
</dbReference>
<feature type="binding site" evidence="11">
    <location>
        <position position="63"/>
    </location>
    <ligand>
        <name>ATP</name>
        <dbReference type="ChEBI" id="CHEBI:30616"/>
    </ligand>
</feature>
<dbReference type="HAMAP" id="MF_01220_B">
    <property type="entry name" value="PyrH_B"/>
    <property type="match status" value="1"/>
</dbReference>
<comment type="function">
    <text evidence="11">Catalyzes the reversible phosphorylation of UMP to UDP.</text>
</comment>
<dbReference type="GO" id="GO:0006225">
    <property type="term" value="P:UDP biosynthetic process"/>
    <property type="evidence" value="ECO:0007669"/>
    <property type="project" value="TreeGrafter"/>
</dbReference>
<dbReference type="UniPathway" id="UPA00159">
    <property type="reaction ID" value="UER00275"/>
</dbReference>
<feature type="binding site" evidence="11">
    <location>
        <position position="174"/>
    </location>
    <ligand>
        <name>ATP</name>
        <dbReference type="ChEBI" id="CHEBI:30616"/>
    </ligand>
</feature>
<dbReference type="FunFam" id="3.40.1160.10:FF:000001">
    <property type="entry name" value="Uridylate kinase"/>
    <property type="match status" value="1"/>
</dbReference>
<dbReference type="GO" id="GO:0044210">
    <property type="term" value="P:'de novo' CTP biosynthetic process"/>
    <property type="evidence" value="ECO:0007669"/>
    <property type="project" value="UniProtKB-UniRule"/>
</dbReference>
<dbReference type="Proteomes" id="UP000318509">
    <property type="component" value="Unassembled WGS sequence"/>
</dbReference>
<keyword evidence="4 11" id="KW-0963">Cytoplasm</keyword>
<dbReference type="InterPro" id="IPR011817">
    <property type="entry name" value="Uridylate_kinase"/>
</dbReference>
<evidence type="ECO:0000256" key="7">
    <source>
        <dbReference type="ARBA" id="ARBA00022777"/>
    </source>
</evidence>
<gene>
    <name evidence="11" type="primary">pyrH</name>
    <name evidence="13" type="ORF">E6H00_06320</name>
</gene>
<dbReference type="NCBIfam" id="TIGR02075">
    <property type="entry name" value="pyrH_bact"/>
    <property type="match status" value="1"/>
</dbReference>
<keyword evidence="5 11" id="KW-0808">Transferase</keyword>
<evidence type="ECO:0000256" key="3">
    <source>
        <dbReference type="ARBA" id="ARBA00007614"/>
    </source>
</evidence>
<keyword evidence="6 11" id="KW-0547">Nucleotide-binding</keyword>
<comment type="activity regulation">
    <text evidence="11">Allosterically activated by GTP. Inhibited by UTP.</text>
</comment>
<reference evidence="13 14" key="1">
    <citation type="journal article" date="2019" name="Nat. Microbiol.">
        <title>Mediterranean grassland soil C-N compound turnover is dependent on rainfall and depth, and is mediated by genomically divergent microorganisms.</title>
        <authorList>
            <person name="Diamond S."/>
            <person name="Andeer P.F."/>
            <person name="Li Z."/>
            <person name="Crits-Christoph A."/>
            <person name="Burstein D."/>
            <person name="Anantharaman K."/>
            <person name="Lane K.R."/>
            <person name="Thomas B.C."/>
            <person name="Pan C."/>
            <person name="Northen T.R."/>
            <person name="Banfield J.F."/>
        </authorList>
    </citation>
    <scope>NUCLEOTIDE SEQUENCE [LARGE SCALE GENOMIC DNA]</scope>
    <source>
        <strain evidence="13">NP_3</strain>
    </source>
</reference>
<comment type="pathway">
    <text evidence="2 11">Pyrimidine metabolism; CTP biosynthesis via de novo pathway; UDP from UMP (UMPK route): step 1/1.</text>
</comment>
<dbReference type="EMBL" id="VBAK01000108">
    <property type="protein sequence ID" value="TMI90646.1"/>
    <property type="molecule type" value="Genomic_DNA"/>
</dbReference>
<comment type="catalytic activity">
    <reaction evidence="10 11">
        <text>UMP + ATP = UDP + ADP</text>
        <dbReference type="Rhea" id="RHEA:24400"/>
        <dbReference type="ChEBI" id="CHEBI:30616"/>
        <dbReference type="ChEBI" id="CHEBI:57865"/>
        <dbReference type="ChEBI" id="CHEBI:58223"/>
        <dbReference type="ChEBI" id="CHEBI:456216"/>
        <dbReference type="EC" id="2.7.4.22"/>
    </reaction>
</comment>
<dbReference type="Gene3D" id="3.40.1160.10">
    <property type="entry name" value="Acetylglutamate kinase-like"/>
    <property type="match status" value="1"/>
</dbReference>
<comment type="subunit">
    <text evidence="11">Homohexamer.</text>
</comment>
<dbReference type="EC" id="2.7.4.22" evidence="11"/>
<comment type="subcellular location">
    <subcellularLocation>
        <location evidence="1 11">Cytoplasm</location>
    </subcellularLocation>
</comment>
<comment type="caution">
    <text evidence="13">The sequence shown here is derived from an EMBL/GenBank/DDBJ whole genome shotgun (WGS) entry which is preliminary data.</text>
</comment>
<feature type="binding site" evidence="11">
    <location>
        <position position="79"/>
    </location>
    <ligand>
        <name>UMP</name>
        <dbReference type="ChEBI" id="CHEBI:57865"/>
    </ligand>
</feature>
<dbReference type="PIRSF" id="PIRSF005650">
    <property type="entry name" value="Uridylate_kin"/>
    <property type="match status" value="1"/>
</dbReference>
<comment type="caution">
    <text evidence="11">Lacks conserved residue(s) required for the propagation of feature annotation.</text>
</comment>
<feature type="binding site" evidence="11">
    <location>
        <begin position="16"/>
        <end position="19"/>
    </location>
    <ligand>
        <name>ATP</name>
        <dbReference type="ChEBI" id="CHEBI:30616"/>
    </ligand>
</feature>
<evidence type="ECO:0000256" key="2">
    <source>
        <dbReference type="ARBA" id="ARBA00004791"/>
    </source>
</evidence>
<dbReference type="InterPro" id="IPR015963">
    <property type="entry name" value="Uridylate_kinase_bac"/>
</dbReference>
<accession>A0A537K526</accession>
<sequence>MTARVARPAYRRVLLKLSGEALAGPGGTGVDPQVLHLVAREVKSVRDDGVDVAIVVGGGNIVRGVQFAERTGLNRATADYMGLLATVINALALQDAMEREGLETRVQTAVEMRQVAEPYIRRRAVRHLEKGRVVIFAGGTGSPYFTTDTAAALRAIEIEASAILMAKKGVDGVYDKDPRGSTDAVRFDTLDYMEMLNRGLKVMDATATSLCMDNDMPIVVFDITHPGNLRRAVRGEDIGTLVGGSAGGPGRDQRR</sequence>
<evidence type="ECO:0000256" key="11">
    <source>
        <dbReference type="HAMAP-Rule" id="MF_01220"/>
    </source>
</evidence>
<dbReference type="SUPFAM" id="SSF53633">
    <property type="entry name" value="Carbamate kinase-like"/>
    <property type="match status" value="1"/>
</dbReference>
<evidence type="ECO:0000256" key="10">
    <source>
        <dbReference type="ARBA" id="ARBA00047767"/>
    </source>
</evidence>
<evidence type="ECO:0000256" key="8">
    <source>
        <dbReference type="ARBA" id="ARBA00022840"/>
    </source>
</evidence>
<feature type="binding site" evidence="11">
    <location>
        <begin position="140"/>
        <end position="147"/>
    </location>
    <ligand>
        <name>UMP</name>
        <dbReference type="ChEBI" id="CHEBI:57865"/>
    </ligand>
</feature>
<dbReference type="GO" id="GO:0005524">
    <property type="term" value="F:ATP binding"/>
    <property type="evidence" value="ECO:0007669"/>
    <property type="project" value="UniProtKB-KW"/>
</dbReference>
<keyword evidence="8 11" id="KW-0067">ATP-binding</keyword>
<feature type="domain" description="Aspartate/glutamate/uridylate kinase" evidence="12">
    <location>
        <begin position="12"/>
        <end position="222"/>
    </location>
</feature>
<name>A0A537K526_9BACT</name>
<keyword evidence="7 11" id="KW-0418">Kinase</keyword>
<proteinExistence type="inferred from homology"/>
<dbReference type="PANTHER" id="PTHR42833">
    <property type="entry name" value="URIDYLATE KINASE"/>
    <property type="match status" value="1"/>
</dbReference>
<evidence type="ECO:0000313" key="14">
    <source>
        <dbReference type="Proteomes" id="UP000318509"/>
    </source>
</evidence>
<evidence type="ECO:0000256" key="5">
    <source>
        <dbReference type="ARBA" id="ARBA00022679"/>
    </source>
</evidence>